<keyword evidence="2" id="KW-0949">S-adenosyl-L-methionine</keyword>
<accession>A0ABR7NQL7</accession>
<name>A0ABR7NQL7_9FIRM</name>
<dbReference type="Gene3D" id="3.80.30.20">
    <property type="entry name" value="tm_1862 like domain"/>
    <property type="match status" value="1"/>
</dbReference>
<dbReference type="InterPro" id="IPR006158">
    <property type="entry name" value="Cobalamin-bd"/>
</dbReference>
<comment type="cofactor">
    <cofactor evidence="1">
        <name>[4Fe-4S] cluster</name>
        <dbReference type="ChEBI" id="CHEBI:49883"/>
    </cofactor>
</comment>
<feature type="domain" description="Radical SAM core" evidence="7">
    <location>
        <begin position="189"/>
        <end position="419"/>
    </location>
</feature>
<dbReference type="SFLD" id="SFLDG01082">
    <property type="entry name" value="B12-binding_domain_containing"/>
    <property type="match status" value="1"/>
</dbReference>
<dbReference type="InterPro" id="IPR007197">
    <property type="entry name" value="rSAM"/>
</dbReference>
<evidence type="ECO:0000256" key="3">
    <source>
        <dbReference type="ARBA" id="ARBA00022723"/>
    </source>
</evidence>
<keyword evidence="3" id="KW-0479">Metal-binding</keyword>
<evidence type="ECO:0000259" key="7">
    <source>
        <dbReference type="PROSITE" id="PS51918"/>
    </source>
</evidence>
<dbReference type="InterPro" id="IPR058240">
    <property type="entry name" value="rSAM_sf"/>
</dbReference>
<dbReference type="InterPro" id="IPR025288">
    <property type="entry name" value="DUF4080"/>
</dbReference>
<dbReference type="CDD" id="cd02068">
    <property type="entry name" value="radical_SAM_B12_BD"/>
    <property type="match status" value="1"/>
</dbReference>
<dbReference type="SMART" id="SM00729">
    <property type="entry name" value="Elp3"/>
    <property type="match status" value="1"/>
</dbReference>
<dbReference type="InterPro" id="IPR023404">
    <property type="entry name" value="rSAM_horseshoe"/>
</dbReference>
<dbReference type="Proteomes" id="UP000647491">
    <property type="component" value="Unassembled WGS sequence"/>
</dbReference>
<dbReference type="InterPro" id="IPR036724">
    <property type="entry name" value="Cobalamin-bd_sf"/>
</dbReference>
<dbReference type="PANTHER" id="PTHR43409:SF16">
    <property type="entry name" value="SLR0320 PROTEIN"/>
    <property type="match status" value="1"/>
</dbReference>
<reference evidence="8 9" key="1">
    <citation type="submission" date="2020-08" db="EMBL/GenBank/DDBJ databases">
        <title>Genome public.</title>
        <authorList>
            <person name="Liu C."/>
            <person name="Sun Q."/>
        </authorList>
    </citation>
    <scope>NUCLEOTIDE SEQUENCE [LARGE SCALE GENOMIC DNA]</scope>
    <source>
        <strain evidence="8 9">BX10</strain>
    </source>
</reference>
<organism evidence="8 9">
    <name type="scientific">Enterocloster hominis</name>
    <name type="common">ex Liu et al. 2021</name>
    <dbReference type="NCBI Taxonomy" id="2763663"/>
    <lineage>
        <taxon>Bacteria</taxon>
        <taxon>Bacillati</taxon>
        <taxon>Bacillota</taxon>
        <taxon>Clostridia</taxon>
        <taxon>Lachnospirales</taxon>
        <taxon>Lachnospiraceae</taxon>
        <taxon>Enterocloster</taxon>
    </lineage>
</organism>
<evidence type="ECO:0000313" key="8">
    <source>
        <dbReference type="EMBL" id="MBC8597672.1"/>
    </source>
</evidence>
<dbReference type="SUPFAM" id="SSF102114">
    <property type="entry name" value="Radical SAM enzymes"/>
    <property type="match status" value="1"/>
</dbReference>
<evidence type="ECO:0000259" key="6">
    <source>
        <dbReference type="PROSITE" id="PS51332"/>
    </source>
</evidence>
<dbReference type="RefSeq" id="WP_262426592.1">
    <property type="nucleotide sequence ID" value="NZ_JACRTJ010000001.1"/>
</dbReference>
<keyword evidence="4" id="KW-0408">Iron</keyword>
<evidence type="ECO:0000256" key="5">
    <source>
        <dbReference type="ARBA" id="ARBA00023014"/>
    </source>
</evidence>
<evidence type="ECO:0000256" key="2">
    <source>
        <dbReference type="ARBA" id="ARBA00022691"/>
    </source>
</evidence>
<evidence type="ECO:0000313" key="9">
    <source>
        <dbReference type="Proteomes" id="UP000647491"/>
    </source>
</evidence>
<dbReference type="PROSITE" id="PS51332">
    <property type="entry name" value="B12_BINDING"/>
    <property type="match status" value="1"/>
</dbReference>
<dbReference type="Pfam" id="PF13311">
    <property type="entry name" value="DUF4080"/>
    <property type="match status" value="1"/>
</dbReference>
<dbReference type="InterPro" id="IPR006638">
    <property type="entry name" value="Elp3/MiaA/NifB-like_rSAM"/>
</dbReference>
<evidence type="ECO:0000256" key="4">
    <source>
        <dbReference type="ARBA" id="ARBA00023004"/>
    </source>
</evidence>
<protein>
    <submittedName>
        <fullName evidence="8">B12-binding domain-containing radical SAM protein</fullName>
    </submittedName>
</protein>
<sequence length="640" mass="74253">MCKKFLLAAVNARYIHSNPGVYSLRAFAKERLPEAEIQIAEYTINHQMDRILQDIYRKKPDFVGFSCYIWNISQVYELVRDLKQVLPETEIWLGGPEVSYDSGRILSQEPEIRGIMRGEGELTFSQVAEAYLAAEDRLAAEDPEDRLLARLEGILGITYRDGSGEIRENGPQRLLSIDEIPFYYKDMAGFENRIVYYESSRGCPFSCSYCLSSIDKSVRFRSLSLVKKELDFFLERKVPQVKFVDRTFNCRREHTLGIWKHILDHDNGVTNFHFEVSADLFDQEELEMIGRMRPGLIQLEIGVQSTNPDTIREIRRKMDLTKLEAAVDRVHGYRNTHQHLDLIAGLPWEGLDSFLQSFDDVYRMEPDQLQLGFLKVLKGSYMASQAGAYGLRYRMTPPYEVLSTRWLSYGDVIRLKAMEEMVEVYYNSGQFSNTLKLLEQEYPSPSELFLDLAAYYEDHGFAGLSHSRMARYEILYGFIKEREERKTGHGQTGEAASDTCLSAFRDRLMEDLYLRENAKSRPSFAMDQGPFKDRIREFFQTEEQERRWLPAYKDHDSRQMANMAHLEAMEDGSFLLFDYKERDPLWKNARTLRFTYEETCAGTERGEYERIKEGQSRTGGRHPGAAGRGVWHRVPLLSGS</sequence>
<dbReference type="PROSITE" id="PS51918">
    <property type="entry name" value="RADICAL_SAM"/>
    <property type="match status" value="1"/>
</dbReference>
<keyword evidence="9" id="KW-1185">Reference proteome</keyword>
<evidence type="ECO:0000256" key="1">
    <source>
        <dbReference type="ARBA" id="ARBA00001966"/>
    </source>
</evidence>
<dbReference type="PANTHER" id="PTHR43409">
    <property type="entry name" value="ANAEROBIC MAGNESIUM-PROTOPORPHYRIN IX MONOMETHYL ESTER CYCLASE-RELATED"/>
    <property type="match status" value="1"/>
</dbReference>
<keyword evidence="5" id="KW-0411">Iron-sulfur</keyword>
<dbReference type="CDD" id="cd01335">
    <property type="entry name" value="Radical_SAM"/>
    <property type="match status" value="1"/>
</dbReference>
<proteinExistence type="predicted"/>
<dbReference type="SUPFAM" id="SSF52242">
    <property type="entry name" value="Cobalamin (vitamin B12)-binding domain"/>
    <property type="match status" value="1"/>
</dbReference>
<dbReference type="InterPro" id="IPR051198">
    <property type="entry name" value="BchE-like"/>
</dbReference>
<feature type="domain" description="B12-binding" evidence="6">
    <location>
        <begin position="3"/>
        <end position="138"/>
    </location>
</feature>
<dbReference type="Pfam" id="PF04055">
    <property type="entry name" value="Radical_SAM"/>
    <property type="match status" value="1"/>
</dbReference>
<gene>
    <name evidence="8" type="ORF">H8708_00215</name>
</gene>
<dbReference type="Gene3D" id="3.40.50.280">
    <property type="entry name" value="Cobalamin-binding domain"/>
    <property type="match status" value="1"/>
</dbReference>
<dbReference type="SFLD" id="SFLDS00029">
    <property type="entry name" value="Radical_SAM"/>
    <property type="match status" value="1"/>
</dbReference>
<dbReference type="Pfam" id="PF02310">
    <property type="entry name" value="B12-binding"/>
    <property type="match status" value="1"/>
</dbReference>
<comment type="caution">
    <text evidence="8">The sequence shown here is derived from an EMBL/GenBank/DDBJ whole genome shotgun (WGS) entry which is preliminary data.</text>
</comment>
<dbReference type="EMBL" id="JACRTJ010000001">
    <property type="protein sequence ID" value="MBC8597672.1"/>
    <property type="molecule type" value="Genomic_DNA"/>
</dbReference>